<dbReference type="FunFam" id="3.30.565.10:FF:000023">
    <property type="entry name" value="PAS domain-containing sensor histidine kinase"/>
    <property type="match status" value="1"/>
</dbReference>
<dbReference type="OrthoDB" id="9813151at2"/>
<dbReference type="CDD" id="cd00082">
    <property type="entry name" value="HisKA"/>
    <property type="match status" value="1"/>
</dbReference>
<keyword evidence="10" id="KW-0067">ATP-binding</keyword>
<dbReference type="EC" id="2.7.13.3" evidence="4"/>
<dbReference type="InterPro" id="IPR003661">
    <property type="entry name" value="HisK_dim/P_dom"/>
</dbReference>
<dbReference type="GO" id="GO:0000155">
    <property type="term" value="F:phosphorelay sensor kinase activity"/>
    <property type="evidence" value="ECO:0007669"/>
    <property type="project" value="InterPro"/>
</dbReference>
<dbReference type="SUPFAM" id="SSF55785">
    <property type="entry name" value="PYP-like sensor domain (PAS domain)"/>
    <property type="match status" value="1"/>
</dbReference>
<dbReference type="SUPFAM" id="SSF47384">
    <property type="entry name" value="Homodimeric domain of signal transducing histidine kinase"/>
    <property type="match status" value="1"/>
</dbReference>
<dbReference type="AlphaFoldDB" id="A0A2U1SWE8"/>
<comment type="catalytic activity">
    <reaction evidence="1">
        <text>ATP + protein L-histidine = ADP + protein N-phospho-L-histidine.</text>
        <dbReference type="EC" id="2.7.13.3"/>
    </reaction>
</comment>
<dbReference type="PROSITE" id="PS50112">
    <property type="entry name" value="PAS"/>
    <property type="match status" value="1"/>
</dbReference>
<keyword evidence="17" id="KW-1185">Reference proteome</keyword>
<dbReference type="PRINTS" id="PR00344">
    <property type="entry name" value="BCTRLSENSOR"/>
</dbReference>
<sequence>MERARREAFLLSHLALAAGVLIAAPLWIVVHGAPTLGESAIFALAQLPLLSVVALLRLDDLKVAQSIAAFGWLALAAACLAAGEHSGAAAPFGALALIEATLALDLTLVTTVAFGALAVLASAALTAADGGGFLETLLAAPLVLYVVLLARCAARVETIRSQAEARSARDLRLVSEAAGDLVIGFDEGGAVSSLIGDAAEAYGLDARELMGRGFFQRVHVGDRPAFLKLVSDAIATGETIRATLRLRIGHSRNEQGEFLEPVFHFFEARSSQMEAAEGESAAGVVCILRDVTAQRHAAETIEAARRESEMAAAGKTRFLANVSHELRTPLNAIIGFSEMLASEQLAPADPAKRREYAEIIRNSGQHLLAVVNTILDMSKIESGSMQLSPEPFSLPELVEQCVSMMQLKAEQGQVTLARDYGERLEEIVGDKRACKQIIINLLSNAVKFTPANGRVRIRLAPDGNCLALSVSDSGIGISASDLGRLGDPFFQASASHDRAYEGTGLGLSVVRGLVGLHGGTIAVESAPRSGTSVTVRLPLDCRPFQNKAPVLARIETIARRGVIRPADEFEATEDRVKKIA</sequence>
<evidence type="ECO:0000256" key="1">
    <source>
        <dbReference type="ARBA" id="ARBA00000085"/>
    </source>
</evidence>
<feature type="transmembrane region" description="Helical" evidence="13">
    <location>
        <begin position="103"/>
        <end position="125"/>
    </location>
</feature>
<protein>
    <recommendedName>
        <fullName evidence="4">histidine kinase</fullName>
        <ecNumber evidence="4">2.7.13.3</ecNumber>
    </recommendedName>
</protein>
<dbReference type="InterPro" id="IPR036097">
    <property type="entry name" value="HisK_dim/P_sf"/>
</dbReference>
<organism evidence="16 17">
    <name type="scientific">Methylosinus sporium</name>
    <dbReference type="NCBI Taxonomy" id="428"/>
    <lineage>
        <taxon>Bacteria</taxon>
        <taxon>Pseudomonadati</taxon>
        <taxon>Pseudomonadota</taxon>
        <taxon>Alphaproteobacteria</taxon>
        <taxon>Hyphomicrobiales</taxon>
        <taxon>Methylocystaceae</taxon>
        <taxon>Methylosinus</taxon>
    </lineage>
</organism>
<dbReference type="InterPro" id="IPR000014">
    <property type="entry name" value="PAS"/>
</dbReference>
<keyword evidence="12 13" id="KW-0472">Membrane</keyword>
<dbReference type="InterPro" id="IPR005467">
    <property type="entry name" value="His_kinase_dom"/>
</dbReference>
<evidence type="ECO:0000313" key="17">
    <source>
        <dbReference type="Proteomes" id="UP000245137"/>
    </source>
</evidence>
<keyword evidence="9 16" id="KW-0418">Kinase</keyword>
<dbReference type="Gene3D" id="3.30.565.10">
    <property type="entry name" value="Histidine kinase-like ATPase, C-terminal domain"/>
    <property type="match status" value="1"/>
</dbReference>
<evidence type="ECO:0000256" key="9">
    <source>
        <dbReference type="ARBA" id="ARBA00022777"/>
    </source>
</evidence>
<dbReference type="InterPro" id="IPR050736">
    <property type="entry name" value="Sensor_HK_Regulatory"/>
</dbReference>
<evidence type="ECO:0000256" key="8">
    <source>
        <dbReference type="ARBA" id="ARBA00022741"/>
    </source>
</evidence>
<dbReference type="EMBL" id="PUIV01000001">
    <property type="protein sequence ID" value="PWB95922.1"/>
    <property type="molecule type" value="Genomic_DNA"/>
</dbReference>
<evidence type="ECO:0000259" key="14">
    <source>
        <dbReference type="PROSITE" id="PS50109"/>
    </source>
</evidence>
<dbReference type="CDD" id="cd16922">
    <property type="entry name" value="HATPase_EvgS-ArcB-TorS-like"/>
    <property type="match status" value="1"/>
</dbReference>
<dbReference type="CDD" id="cd00130">
    <property type="entry name" value="PAS"/>
    <property type="match status" value="1"/>
</dbReference>
<comment type="subcellular location">
    <subcellularLocation>
        <location evidence="2">Cell membrane</location>
    </subcellularLocation>
    <subcellularLocation>
        <location evidence="3">Membrane raft</location>
        <topology evidence="3">Multi-pass membrane protein</topology>
    </subcellularLocation>
</comment>
<gene>
    <name evidence="16" type="ORF">C5689_00320</name>
</gene>
<name>A0A2U1SWE8_METSR</name>
<dbReference type="InterPro" id="IPR036890">
    <property type="entry name" value="HATPase_C_sf"/>
</dbReference>
<dbReference type="Gene3D" id="3.30.450.20">
    <property type="entry name" value="PAS domain"/>
    <property type="match status" value="1"/>
</dbReference>
<evidence type="ECO:0000256" key="7">
    <source>
        <dbReference type="ARBA" id="ARBA00022679"/>
    </source>
</evidence>
<feature type="transmembrane region" description="Helical" evidence="13">
    <location>
        <begin position="63"/>
        <end position="83"/>
    </location>
</feature>
<evidence type="ECO:0000256" key="6">
    <source>
        <dbReference type="ARBA" id="ARBA00022553"/>
    </source>
</evidence>
<keyword evidence="7" id="KW-0808">Transferase</keyword>
<dbReference type="PANTHER" id="PTHR43711">
    <property type="entry name" value="TWO-COMPONENT HISTIDINE KINASE"/>
    <property type="match status" value="1"/>
</dbReference>
<feature type="domain" description="PAS" evidence="15">
    <location>
        <begin position="167"/>
        <end position="237"/>
    </location>
</feature>
<comment type="caution">
    <text evidence="16">The sequence shown here is derived from an EMBL/GenBank/DDBJ whole genome shotgun (WGS) entry which is preliminary data.</text>
</comment>
<dbReference type="PROSITE" id="PS50109">
    <property type="entry name" value="HIS_KIN"/>
    <property type="match status" value="1"/>
</dbReference>
<dbReference type="Proteomes" id="UP000245137">
    <property type="component" value="Unassembled WGS sequence"/>
</dbReference>
<evidence type="ECO:0000259" key="15">
    <source>
        <dbReference type="PROSITE" id="PS50112"/>
    </source>
</evidence>
<accession>A0A2U1SWE8</accession>
<proteinExistence type="predicted"/>
<keyword evidence="11" id="KW-0902">Two-component regulatory system</keyword>
<feature type="transmembrane region" description="Helical" evidence="13">
    <location>
        <begin position="39"/>
        <end position="56"/>
    </location>
</feature>
<evidence type="ECO:0000256" key="3">
    <source>
        <dbReference type="ARBA" id="ARBA00004314"/>
    </source>
</evidence>
<evidence type="ECO:0000256" key="10">
    <source>
        <dbReference type="ARBA" id="ARBA00022840"/>
    </source>
</evidence>
<keyword evidence="6" id="KW-0597">Phosphoprotein</keyword>
<dbReference type="GO" id="GO:0005524">
    <property type="term" value="F:ATP binding"/>
    <property type="evidence" value="ECO:0007669"/>
    <property type="project" value="UniProtKB-KW"/>
</dbReference>
<keyword evidence="13" id="KW-0812">Transmembrane</keyword>
<evidence type="ECO:0000256" key="5">
    <source>
        <dbReference type="ARBA" id="ARBA00022475"/>
    </source>
</evidence>
<dbReference type="InterPro" id="IPR004358">
    <property type="entry name" value="Sig_transdc_His_kin-like_C"/>
</dbReference>
<reference evidence="16 17" key="1">
    <citation type="journal article" date="2018" name="Appl. Microbiol. Biotechnol.">
        <title>Co-cultivation of the strictly anaerobic methanogen Methanosarcina barkeri with aerobic methanotrophs in an oxygen-limited membrane bioreactor.</title>
        <authorList>
            <person name="In 't Zandt M.H."/>
            <person name="van den Bosch T.J.M."/>
            <person name="Rijkers R."/>
            <person name="van Kessel M.A.H.J."/>
            <person name="Jetten M.S.M."/>
            <person name="Welte C.U."/>
        </authorList>
    </citation>
    <scope>NUCLEOTIDE SEQUENCE [LARGE SCALE GENOMIC DNA]</scope>
    <source>
        <strain evidence="16 17">DSM 17706</strain>
    </source>
</reference>
<dbReference type="PANTHER" id="PTHR43711:SF26">
    <property type="entry name" value="SENSOR HISTIDINE KINASE RCSC"/>
    <property type="match status" value="1"/>
</dbReference>
<dbReference type="SMART" id="SM00388">
    <property type="entry name" value="HisKA"/>
    <property type="match status" value="1"/>
</dbReference>
<dbReference type="GO" id="GO:0045121">
    <property type="term" value="C:membrane raft"/>
    <property type="evidence" value="ECO:0007669"/>
    <property type="project" value="UniProtKB-SubCell"/>
</dbReference>
<keyword evidence="8" id="KW-0547">Nucleotide-binding</keyword>
<dbReference type="GO" id="GO:0005886">
    <property type="term" value="C:plasma membrane"/>
    <property type="evidence" value="ECO:0007669"/>
    <property type="project" value="UniProtKB-SubCell"/>
</dbReference>
<feature type="transmembrane region" description="Helical" evidence="13">
    <location>
        <begin position="132"/>
        <end position="150"/>
    </location>
</feature>
<dbReference type="SMART" id="SM00387">
    <property type="entry name" value="HATPase_c"/>
    <property type="match status" value="1"/>
</dbReference>
<dbReference type="FunFam" id="1.10.287.130:FF:000001">
    <property type="entry name" value="Two-component sensor histidine kinase"/>
    <property type="match status" value="1"/>
</dbReference>
<dbReference type="InterPro" id="IPR035965">
    <property type="entry name" value="PAS-like_dom_sf"/>
</dbReference>
<dbReference type="SUPFAM" id="SSF55874">
    <property type="entry name" value="ATPase domain of HSP90 chaperone/DNA topoisomerase II/histidine kinase"/>
    <property type="match status" value="1"/>
</dbReference>
<dbReference type="Pfam" id="PF02518">
    <property type="entry name" value="HATPase_c"/>
    <property type="match status" value="1"/>
</dbReference>
<evidence type="ECO:0000256" key="4">
    <source>
        <dbReference type="ARBA" id="ARBA00012438"/>
    </source>
</evidence>
<evidence type="ECO:0000256" key="13">
    <source>
        <dbReference type="SAM" id="Phobius"/>
    </source>
</evidence>
<dbReference type="InterPro" id="IPR003594">
    <property type="entry name" value="HATPase_dom"/>
</dbReference>
<evidence type="ECO:0000256" key="11">
    <source>
        <dbReference type="ARBA" id="ARBA00023012"/>
    </source>
</evidence>
<evidence type="ECO:0000256" key="12">
    <source>
        <dbReference type="ARBA" id="ARBA00023136"/>
    </source>
</evidence>
<dbReference type="Pfam" id="PF00512">
    <property type="entry name" value="HisKA"/>
    <property type="match status" value="1"/>
</dbReference>
<evidence type="ECO:0000256" key="2">
    <source>
        <dbReference type="ARBA" id="ARBA00004236"/>
    </source>
</evidence>
<dbReference type="Gene3D" id="1.10.287.130">
    <property type="match status" value="1"/>
</dbReference>
<evidence type="ECO:0000313" key="16">
    <source>
        <dbReference type="EMBL" id="PWB95922.1"/>
    </source>
</evidence>
<keyword evidence="13" id="KW-1133">Transmembrane helix</keyword>
<feature type="domain" description="Histidine kinase" evidence="14">
    <location>
        <begin position="321"/>
        <end position="541"/>
    </location>
</feature>
<keyword evidence="5" id="KW-1003">Cell membrane</keyword>